<proteinExistence type="predicted"/>
<organism evidence="1 2">
    <name type="scientific">Rhizopogon vesiculosus</name>
    <dbReference type="NCBI Taxonomy" id="180088"/>
    <lineage>
        <taxon>Eukaryota</taxon>
        <taxon>Fungi</taxon>
        <taxon>Dikarya</taxon>
        <taxon>Basidiomycota</taxon>
        <taxon>Agaricomycotina</taxon>
        <taxon>Agaricomycetes</taxon>
        <taxon>Agaricomycetidae</taxon>
        <taxon>Boletales</taxon>
        <taxon>Suillineae</taxon>
        <taxon>Rhizopogonaceae</taxon>
        <taxon>Rhizopogon</taxon>
    </lineage>
</organism>
<accession>A0A1J8QQY0</accession>
<sequence length="81" mass="8848">MSPLYCNTILGCLNARDFIHNGIHRESGSTFQLSHVSISHAGGAQCLFQLNVVVETKQTIETESLDGQTPQVSSGPSRYRL</sequence>
<protein>
    <submittedName>
        <fullName evidence="1">Uncharacterized protein</fullName>
    </submittedName>
</protein>
<dbReference type="OrthoDB" id="2677454at2759"/>
<dbReference type="AlphaFoldDB" id="A0A1J8QQY0"/>
<comment type="caution">
    <text evidence="1">The sequence shown here is derived from an EMBL/GenBank/DDBJ whole genome shotgun (WGS) entry which is preliminary data.</text>
</comment>
<name>A0A1J8QQY0_9AGAM</name>
<reference evidence="1 2" key="1">
    <citation type="submission" date="2016-03" db="EMBL/GenBank/DDBJ databases">
        <title>Comparative genomics of the ectomycorrhizal sister species Rhizopogon vinicolor and Rhizopogon vesiculosus (Basidiomycota: Boletales) reveals a divergence of the mating type B locus.</title>
        <authorList>
            <person name="Mujic A.B."/>
            <person name="Kuo A."/>
            <person name="Tritt A."/>
            <person name="Lipzen A."/>
            <person name="Chen C."/>
            <person name="Johnson J."/>
            <person name="Sharma A."/>
            <person name="Barry K."/>
            <person name="Grigoriev I.V."/>
            <person name="Spatafora J.W."/>
        </authorList>
    </citation>
    <scope>NUCLEOTIDE SEQUENCE [LARGE SCALE GENOMIC DNA]</scope>
    <source>
        <strain evidence="1 2">AM-OR11-056</strain>
    </source>
</reference>
<gene>
    <name evidence="1" type="ORF">AZE42_12922</name>
</gene>
<dbReference type="EMBL" id="LVVM01002822">
    <property type="protein sequence ID" value="OJA15873.1"/>
    <property type="molecule type" value="Genomic_DNA"/>
</dbReference>
<evidence type="ECO:0000313" key="2">
    <source>
        <dbReference type="Proteomes" id="UP000183567"/>
    </source>
</evidence>
<keyword evidence="2" id="KW-1185">Reference proteome</keyword>
<evidence type="ECO:0000313" key="1">
    <source>
        <dbReference type="EMBL" id="OJA15873.1"/>
    </source>
</evidence>
<dbReference type="Proteomes" id="UP000183567">
    <property type="component" value="Unassembled WGS sequence"/>
</dbReference>